<name>A0A0E9Q7C1_ANGAN</name>
<sequence>MGFFWGSSFFWSLLERFYALMTATVTVCHQMYKYHLWDLKLNL</sequence>
<dbReference type="AlphaFoldDB" id="A0A0E9Q7C1"/>
<proteinExistence type="predicted"/>
<dbReference type="EMBL" id="GBXM01095913">
    <property type="protein sequence ID" value="JAH12664.1"/>
    <property type="molecule type" value="Transcribed_RNA"/>
</dbReference>
<reference evidence="1" key="2">
    <citation type="journal article" date="2015" name="Fish Shellfish Immunol.">
        <title>Early steps in the European eel (Anguilla anguilla)-Vibrio vulnificus interaction in the gills: Role of the RtxA13 toxin.</title>
        <authorList>
            <person name="Callol A."/>
            <person name="Pajuelo D."/>
            <person name="Ebbesson L."/>
            <person name="Teles M."/>
            <person name="MacKenzie S."/>
            <person name="Amaro C."/>
        </authorList>
    </citation>
    <scope>NUCLEOTIDE SEQUENCE</scope>
</reference>
<accession>A0A0E9Q7C1</accession>
<organism evidence="1">
    <name type="scientific">Anguilla anguilla</name>
    <name type="common">European freshwater eel</name>
    <name type="synonym">Muraena anguilla</name>
    <dbReference type="NCBI Taxonomy" id="7936"/>
    <lineage>
        <taxon>Eukaryota</taxon>
        <taxon>Metazoa</taxon>
        <taxon>Chordata</taxon>
        <taxon>Craniata</taxon>
        <taxon>Vertebrata</taxon>
        <taxon>Euteleostomi</taxon>
        <taxon>Actinopterygii</taxon>
        <taxon>Neopterygii</taxon>
        <taxon>Teleostei</taxon>
        <taxon>Anguilliformes</taxon>
        <taxon>Anguillidae</taxon>
        <taxon>Anguilla</taxon>
    </lineage>
</organism>
<protein>
    <submittedName>
        <fullName evidence="1">Uncharacterized protein</fullName>
    </submittedName>
</protein>
<reference evidence="1" key="1">
    <citation type="submission" date="2014-11" db="EMBL/GenBank/DDBJ databases">
        <authorList>
            <person name="Amaro Gonzalez C."/>
        </authorList>
    </citation>
    <scope>NUCLEOTIDE SEQUENCE</scope>
</reference>
<evidence type="ECO:0000313" key="1">
    <source>
        <dbReference type="EMBL" id="JAH12664.1"/>
    </source>
</evidence>